<dbReference type="PANTHER" id="PTHR23200">
    <property type="entry name" value="METALLO-BETA-LACTAMASE DOMAIN-CONTAINING PROTEIN 1"/>
    <property type="match status" value="1"/>
</dbReference>
<proteinExistence type="predicted"/>
<protein>
    <submittedName>
        <fullName evidence="4">Methyltransf_11 domain-containing protein</fullName>
    </submittedName>
</protein>
<dbReference type="AlphaFoldDB" id="A0A0R3TW77"/>
<evidence type="ECO:0000259" key="1">
    <source>
        <dbReference type="Pfam" id="PF08241"/>
    </source>
</evidence>
<dbReference type="OrthoDB" id="10250730at2759"/>
<gene>
    <name evidence="2" type="ORF">HNAJ_LOCUS12091</name>
</gene>
<feature type="domain" description="Methyltransferase type 11" evidence="1">
    <location>
        <begin position="352"/>
        <end position="402"/>
    </location>
</feature>
<dbReference type="InterPro" id="IPR036866">
    <property type="entry name" value="RibonucZ/Hydroxyglut_hydro"/>
</dbReference>
<accession>A0A0R3TW77</accession>
<organism evidence="4">
    <name type="scientific">Rodentolepis nana</name>
    <name type="common">Dwarf tapeworm</name>
    <name type="synonym">Hymenolepis nana</name>
    <dbReference type="NCBI Taxonomy" id="102285"/>
    <lineage>
        <taxon>Eukaryota</taxon>
        <taxon>Metazoa</taxon>
        <taxon>Spiralia</taxon>
        <taxon>Lophotrochozoa</taxon>
        <taxon>Platyhelminthes</taxon>
        <taxon>Cestoda</taxon>
        <taxon>Eucestoda</taxon>
        <taxon>Cyclophyllidea</taxon>
        <taxon>Hymenolepididae</taxon>
        <taxon>Rodentolepis</taxon>
    </lineage>
</organism>
<sequence length="468" mass="52505">MSLDTYEVTLIREGFEEDAGNGYIKRHCNTVLVRGPSGIMLVNPGSPWDGPDLIEALKRHSVPDLSAVKYVVCTDGRASHVGCLSLFSNAEMIIVGHDIQKRGNLFVQHDFMDGSVPFEFDENLSVIGTPGLMDQQVTVIVKGIVTPHISFSDETSTQPVSIAITGSIFNDADDATRTGVFHGNFVPADYAGDCNSSLTVWRRSRDRLLAKSDWIFPAFGGAFKCTMLSSLHYKFAKSLREPDLSIVSTLVKALVFKFVNRPMNRSSLRLTFLLALFFLQFLSDSFVGYVFNIPHLFLITTIRLDSLACDSQFVEFSRLECIQLCNGFPNLFSRLREACFQLLRPFIKADRAEVVHASIAHIPLRNSSVDAAFHVESVYFWPSLPDGLNEIFRVLKPGGVVVTTFNPRLIDRYVRWGWMRLGRPDQLAYVIALEELGFESVEWIKNDPRAPRGVQCIRARKPALRLLT</sequence>
<dbReference type="InterPro" id="IPR013216">
    <property type="entry name" value="Methyltransf_11"/>
</dbReference>
<dbReference type="CDD" id="cd02440">
    <property type="entry name" value="AdoMet_MTases"/>
    <property type="match status" value="1"/>
</dbReference>
<dbReference type="Gene3D" id="3.40.50.150">
    <property type="entry name" value="Vaccinia Virus protein VP39"/>
    <property type="match status" value="1"/>
</dbReference>
<dbReference type="InterPro" id="IPR039344">
    <property type="entry name" value="MBLAC1"/>
</dbReference>
<dbReference type="SUPFAM" id="SSF53335">
    <property type="entry name" value="S-adenosyl-L-methionine-dependent methyltransferases"/>
    <property type="match status" value="1"/>
</dbReference>
<dbReference type="PANTHER" id="PTHR23200:SF48">
    <property type="entry name" value="METALLO-BETA-LACTAMASE DOMAIN-CONTAINING PROTEIN 1"/>
    <property type="match status" value="1"/>
</dbReference>
<dbReference type="SUPFAM" id="SSF56281">
    <property type="entry name" value="Metallo-hydrolase/oxidoreductase"/>
    <property type="match status" value="1"/>
</dbReference>
<dbReference type="Gene3D" id="3.60.15.10">
    <property type="entry name" value="Ribonuclease Z/Hydroxyacylglutathione hydrolase-like"/>
    <property type="match status" value="1"/>
</dbReference>
<name>A0A0R3TW77_RODNA</name>
<reference evidence="2 3" key="2">
    <citation type="submission" date="2018-11" db="EMBL/GenBank/DDBJ databases">
        <authorList>
            <consortium name="Pathogen Informatics"/>
        </authorList>
    </citation>
    <scope>NUCLEOTIDE SEQUENCE [LARGE SCALE GENOMIC DNA]</scope>
</reference>
<dbReference type="WBParaSite" id="HNAJ_0001210201-mRNA-1">
    <property type="protein sequence ID" value="HNAJ_0001210201-mRNA-1"/>
    <property type="gene ID" value="HNAJ_0001210201"/>
</dbReference>
<dbReference type="InterPro" id="IPR029063">
    <property type="entry name" value="SAM-dependent_MTases_sf"/>
</dbReference>
<keyword evidence="3" id="KW-1185">Reference proteome</keyword>
<reference evidence="4" key="1">
    <citation type="submission" date="2017-02" db="UniProtKB">
        <authorList>
            <consortium name="WormBaseParasite"/>
        </authorList>
    </citation>
    <scope>IDENTIFICATION</scope>
</reference>
<evidence type="ECO:0000313" key="4">
    <source>
        <dbReference type="WBParaSite" id="HNAJ_0001210201-mRNA-1"/>
    </source>
</evidence>
<evidence type="ECO:0000313" key="3">
    <source>
        <dbReference type="Proteomes" id="UP000278807"/>
    </source>
</evidence>
<dbReference type="EMBL" id="UZAE01014019">
    <property type="protein sequence ID" value="VDO12150.1"/>
    <property type="molecule type" value="Genomic_DNA"/>
</dbReference>
<dbReference type="Pfam" id="PF08241">
    <property type="entry name" value="Methyltransf_11"/>
    <property type="match status" value="1"/>
</dbReference>
<dbReference type="GO" id="GO:0008757">
    <property type="term" value="F:S-adenosylmethionine-dependent methyltransferase activity"/>
    <property type="evidence" value="ECO:0007669"/>
    <property type="project" value="InterPro"/>
</dbReference>
<evidence type="ECO:0000313" key="2">
    <source>
        <dbReference type="EMBL" id="VDO12150.1"/>
    </source>
</evidence>
<dbReference type="Proteomes" id="UP000278807">
    <property type="component" value="Unassembled WGS sequence"/>
</dbReference>